<name>A0AAV1E6Q7_OLDCO</name>
<evidence type="ECO:0000313" key="3">
    <source>
        <dbReference type="EMBL" id="CAI9115267.1"/>
    </source>
</evidence>
<dbReference type="EMBL" id="OX459125">
    <property type="protein sequence ID" value="CAI9115267.1"/>
    <property type="molecule type" value="Genomic_DNA"/>
</dbReference>
<feature type="region of interest" description="Disordered" evidence="1">
    <location>
        <begin position="456"/>
        <end position="487"/>
    </location>
</feature>
<sequence>MERTELGPLQHLAAIKDLLGINQSRKLVWPEDSMNELEQRSTTSDNSDASKMKKVGVPLSYVPPEEVEGRKVAMVQKKAVLEPEAEYWSTSVISFVLGANPLFQVMDRFYRQLWKQLTVEKVVLLPTGLYLIRFTSIDARDEAMKVPVYHMSANPIGVKLWDQPPLVAHFVDELGMVREKPMFYEWKPTQFIHCKNFGHGEENYGKKHTKVVENILKEIGAQGSVARQELSRSFASFFKKPDDVSIRKDSLIKEISKISHKDSECRIGQPLQWSKDVEPRVVKKKGIKLAPSKPKRSFKKGSGKPGLDVEILNLNPLIGKGIEPEVMESSVPSSCPVETLDARNMFSALQGLDEGDIELPLEKDKSAIATALFSKILPPTVTTNHFAALEMIEEGVNKVVSVEGEEYVEDVYIESPPTQHELQNDTEIAGKVSKPVEMEDVDSGVWSDGDADNVHVTGSVQGDGSVHKRRGRKSKEEKAKMQGVQGELAPRRTSKIWVFSQHEFSVTMLEEDVQVFHFEVSHANVAEKFYLSAVYAKTTRLVRQSLWRNLIAFRQKYANSPWMVAKDFNVIQSLDEYSGVSVQDHVAISEFNDCIFECNLLEFPTTGEEFTWAELKVQDG</sequence>
<organism evidence="3 4">
    <name type="scientific">Oldenlandia corymbosa var. corymbosa</name>
    <dbReference type="NCBI Taxonomy" id="529605"/>
    <lineage>
        <taxon>Eukaryota</taxon>
        <taxon>Viridiplantae</taxon>
        <taxon>Streptophyta</taxon>
        <taxon>Embryophyta</taxon>
        <taxon>Tracheophyta</taxon>
        <taxon>Spermatophyta</taxon>
        <taxon>Magnoliopsida</taxon>
        <taxon>eudicotyledons</taxon>
        <taxon>Gunneridae</taxon>
        <taxon>Pentapetalae</taxon>
        <taxon>asterids</taxon>
        <taxon>lamiids</taxon>
        <taxon>Gentianales</taxon>
        <taxon>Rubiaceae</taxon>
        <taxon>Rubioideae</taxon>
        <taxon>Spermacoceae</taxon>
        <taxon>Hedyotis-Oldenlandia complex</taxon>
        <taxon>Oldenlandia</taxon>
    </lineage>
</organism>
<evidence type="ECO:0000259" key="2">
    <source>
        <dbReference type="Pfam" id="PF14111"/>
    </source>
</evidence>
<dbReference type="Gene3D" id="3.60.10.10">
    <property type="entry name" value="Endonuclease/exonuclease/phosphatase"/>
    <property type="match status" value="1"/>
</dbReference>
<feature type="domain" description="DUF4283" evidence="2">
    <location>
        <begin position="85"/>
        <end position="162"/>
    </location>
</feature>
<evidence type="ECO:0000256" key="1">
    <source>
        <dbReference type="SAM" id="MobiDB-lite"/>
    </source>
</evidence>
<dbReference type="PANTHER" id="PTHR33233:SF17">
    <property type="entry name" value="DUF4283 DOMAIN-CONTAINING PROTEIN"/>
    <property type="match status" value="1"/>
</dbReference>
<proteinExistence type="predicted"/>
<dbReference type="Proteomes" id="UP001161247">
    <property type="component" value="Chromosome 8"/>
</dbReference>
<dbReference type="Pfam" id="PF14111">
    <property type="entry name" value="DUF4283"/>
    <property type="match status" value="1"/>
</dbReference>
<dbReference type="SUPFAM" id="SSF56219">
    <property type="entry name" value="DNase I-like"/>
    <property type="match status" value="1"/>
</dbReference>
<dbReference type="InterPro" id="IPR036691">
    <property type="entry name" value="Endo/exonu/phosph_ase_sf"/>
</dbReference>
<accession>A0AAV1E6Q7</accession>
<dbReference type="AlphaFoldDB" id="A0AAV1E6Q7"/>
<reference evidence="3" key="1">
    <citation type="submission" date="2023-03" db="EMBL/GenBank/DDBJ databases">
        <authorList>
            <person name="Julca I."/>
        </authorList>
    </citation>
    <scope>NUCLEOTIDE SEQUENCE</scope>
</reference>
<dbReference type="PANTHER" id="PTHR33233">
    <property type="entry name" value="ENDONUCLEASE/EXONUCLEASE/PHOSPHATASE"/>
    <property type="match status" value="1"/>
</dbReference>
<keyword evidence="4" id="KW-1185">Reference proteome</keyword>
<gene>
    <name evidence="3" type="ORF">OLC1_LOCUS21832</name>
</gene>
<evidence type="ECO:0000313" key="4">
    <source>
        <dbReference type="Proteomes" id="UP001161247"/>
    </source>
</evidence>
<protein>
    <submittedName>
        <fullName evidence="3">OLC1v1016120C1</fullName>
    </submittedName>
</protein>
<dbReference type="InterPro" id="IPR025558">
    <property type="entry name" value="DUF4283"/>
</dbReference>